<feature type="domain" description="FAD-binding FR-type" evidence="12">
    <location>
        <begin position="693"/>
        <end position="805"/>
    </location>
</feature>
<dbReference type="SUPFAM" id="SSF52343">
    <property type="entry name" value="Ferredoxin reductase-like, C-terminal NADP-linked domain"/>
    <property type="match status" value="1"/>
</dbReference>
<evidence type="ECO:0000256" key="5">
    <source>
        <dbReference type="ARBA" id="ARBA00011738"/>
    </source>
</evidence>
<dbReference type="Pfam" id="PF03404">
    <property type="entry name" value="Mo-co_dimer"/>
    <property type="match status" value="1"/>
</dbReference>
<dbReference type="PRINTS" id="PR00407">
    <property type="entry name" value="EUMOPTERIN"/>
</dbReference>
<evidence type="ECO:0000313" key="13">
    <source>
        <dbReference type="EMBL" id="GBF95145.1"/>
    </source>
</evidence>
<sequence>MTGAAAGSGEEGQQAEAAASEGAPPAQAPAVVQRDEPRQQEEQHRSLRRDSGASSGEESRGAAETASAPAGDTSHTPAPAAPQAAAAKGAAPATGPPPQPHADGGSSTSSAQQATAAAAGGGQWVSSDHVNLSPDPSLLLAGGFQTPATTFFVRSHGGVPRLTWEGHRLAVGGLVERPMEFTMDALSSSFPAATVTSYTACVGARRTEVKAAFPGRATRGVDLSSTAVGNSTWTGVRLADVLRACGAASPGVGAAFVHFGGPEGEYPEPGLRYVTSLELARCLDPSPDILLAWEQNGRQGMGARRAISQRRAGRAHTQRLNWMPLDPSHGFPLRLVAPGIIGGRAVKWLSSVEVAAQETNNYYHIHDNRVLPSGVDEATAEAEGWFDPAKPRLATSYAARESPVNSAILAPGHGEIVREGGCAVAIRGWAGSGGGHGISMVEVSLDGGASWRLARLTHSAPPTESGRVWSWYLWQLDVAADKLLGAEEIRCRALDTALNTQPERARWNLLGAANNAHSVVRLRPLPPGDDAAAAGGGRAVRAVHPALAAEAGRIEGWMAEEAAEKGVQRPTTTAAEEEAEARAGKAWEQLPVISLGEVQRHNSREAGVYDPTKFLDQHPGGADVILGSAGGDASAVFDSVHPQHAKLMAVDYLIGRLEGAARPLPRERRAKQPAQSRHAGAAADDDDAALVPGERRAFLLAEKINVSHDTRLFRFALPSPHHRLGLPVGRHILAAAHIAGEEVVRPYTPTTLDCVRGHFDLVVKVYPPAPPKYPTGGKMSQHLDSLTPGRDWLEVEGPAGAVTYLGRGAFDVAGRRVEAGRLNLIAGGTGITPMYQLAQAILSDPSDPTEMRLLFANKTPEDILLEPELNALAAGSGGRLQARVFYTVDAGAGPGWRGFTGHVDARVAAAALFPPSAGPGGAPRAAALLCGPPPMIARACRPALREMGFEDAAVVEF</sequence>
<dbReference type="Gene3D" id="2.40.30.10">
    <property type="entry name" value="Translation factors"/>
    <property type="match status" value="1"/>
</dbReference>
<dbReference type="SUPFAM" id="SSF81296">
    <property type="entry name" value="E set domains"/>
    <property type="match status" value="1"/>
</dbReference>
<evidence type="ECO:0008006" key="15">
    <source>
        <dbReference type="Google" id="ProtNLM"/>
    </source>
</evidence>
<dbReference type="GO" id="GO:0008482">
    <property type="term" value="F:sulfite oxidase activity"/>
    <property type="evidence" value="ECO:0007669"/>
    <property type="project" value="TreeGrafter"/>
</dbReference>
<evidence type="ECO:0000256" key="3">
    <source>
        <dbReference type="ARBA" id="ARBA00003838"/>
    </source>
</evidence>
<accession>A0A2V0PDH0</accession>
<comment type="subunit">
    <text evidence="5">Homodimer.</text>
</comment>
<dbReference type="InterPro" id="IPR000572">
    <property type="entry name" value="OxRdtase_Mopterin-bd_dom"/>
</dbReference>
<feature type="compositionally biased region" description="Low complexity" evidence="10">
    <location>
        <begin position="1"/>
        <end position="32"/>
    </location>
</feature>
<name>A0A2V0PDH0_9CHLO</name>
<dbReference type="InterPro" id="IPR008333">
    <property type="entry name" value="Cbr1-like_FAD-bd_dom"/>
</dbReference>
<dbReference type="InterPro" id="IPR036400">
    <property type="entry name" value="Cyt_B5-like_heme/steroid_sf"/>
</dbReference>
<comment type="similarity">
    <text evidence="4">Belongs to the nitrate reductase family.</text>
</comment>
<dbReference type="SMART" id="SM01117">
    <property type="entry name" value="Cyt-b5"/>
    <property type="match status" value="1"/>
</dbReference>
<dbReference type="CDD" id="cd06183">
    <property type="entry name" value="cyt_b5_reduct_like"/>
    <property type="match status" value="1"/>
</dbReference>
<keyword evidence="14" id="KW-1185">Reference proteome</keyword>
<dbReference type="InterPro" id="IPR008335">
    <property type="entry name" value="Mopterin_OxRdtase_euk"/>
</dbReference>
<keyword evidence="6" id="KW-0500">Molybdenum</keyword>
<dbReference type="PRINTS" id="PR00406">
    <property type="entry name" value="CYTB5RDTASE"/>
</dbReference>
<dbReference type="InterPro" id="IPR014756">
    <property type="entry name" value="Ig_E-set"/>
</dbReference>
<dbReference type="STRING" id="307507.A0A2V0PDH0"/>
<dbReference type="InterPro" id="IPR039261">
    <property type="entry name" value="FNR_nucleotide-bd"/>
</dbReference>
<protein>
    <recommendedName>
        <fullName evidence="15">Nitrate reductase</fullName>
    </recommendedName>
</protein>
<dbReference type="InParanoid" id="A0A2V0PDH0"/>
<dbReference type="PROSITE" id="PS51384">
    <property type="entry name" value="FAD_FR"/>
    <property type="match status" value="1"/>
</dbReference>
<keyword evidence="8" id="KW-0560">Oxidoreductase</keyword>
<dbReference type="GO" id="GO:0042128">
    <property type="term" value="P:nitrate assimilation"/>
    <property type="evidence" value="ECO:0007669"/>
    <property type="project" value="UniProtKB-KW"/>
</dbReference>
<evidence type="ECO:0000259" key="11">
    <source>
        <dbReference type="PROSITE" id="PS50255"/>
    </source>
</evidence>
<comment type="function">
    <text evidence="3">Nitrate reductase is a key enzyme involved in the first step of nitrate assimilation in plants, fungi and bacteria.</text>
</comment>
<dbReference type="Gene3D" id="3.90.420.10">
    <property type="entry name" value="Oxidoreductase, molybdopterin-binding domain"/>
    <property type="match status" value="2"/>
</dbReference>
<dbReference type="GO" id="GO:0030151">
    <property type="term" value="F:molybdenum ion binding"/>
    <property type="evidence" value="ECO:0007669"/>
    <property type="project" value="InterPro"/>
</dbReference>
<evidence type="ECO:0000259" key="12">
    <source>
        <dbReference type="PROSITE" id="PS51384"/>
    </source>
</evidence>
<gene>
    <name evidence="13" type="ORF">Rsub_07729</name>
</gene>
<evidence type="ECO:0000313" key="14">
    <source>
        <dbReference type="Proteomes" id="UP000247498"/>
    </source>
</evidence>
<reference evidence="13 14" key="1">
    <citation type="journal article" date="2018" name="Sci. Rep.">
        <title>Raphidocelis subcapitata (=Pseudokirchneriella subcapitata) provides an insight into genome evolution and environmental adaptations in the Sphaeropleales.</title>
        <authorList>
            <person name="Suzuki S."/>
            <person name="Yamaguchi H."/>
            <person name="Nakajima N."/>
            <person name="Kawachi M."/>
        </authorList>
    </citation>
    <scope>NUCLEOTIDE SEQUENCE [LARGE SCALE GENOMIC DNA]</scope>
    <source>
        <strain evidence="13 14">NIES-35</strain>
    </source>
</reference>
<dbReference type="Pfam" id="PF00970">
    <property type="entry name" value="FAD_binding_6"/>
    <property type="match status" value="1"/>
</dbReference>
<dbReference type="InterPro" id="IPR001199">
    <property type="entry name" value="Cyt_B5-like_heme/steroid-bd"/>
</dbReference>
<dbReference type="EMBL" id="BDRX01000060">
    <property type="protein sequence ID" value="GBF95145.1"/>
    <property type="molecule type" value="Genomic_DNA"/>
</dbReference>
<dbReference type="InterPro" id="IPR001433">
    <property type="entry name" value="OxRdtase_FAD/NAD-bd"/>
</dbReference>
<dbReference type="GO" id="GO:0020037">
    <property type="term" value="F:heme binding"/>
    <property type="evidence" value="ECO:0007669"/>
    <property type="project" value="TreeGrafter"/>
</dbReference>
<dbReference type="Pfam" id="PF00174">
    <property type="entry name" value="Oxidored_molyb"/>
    <property type="match status" value="2"/>
</dbReference>
<keyword evidence="9" id="KW-0534">Nitrate assimilation</keyword>
<dbReference type="InterPro" id="IPR017927">
    <property type="entry name" value="FAD-bd_FR_type"/>
</dbReference>
<comment type="cofactor">
    <cofactor evidence="1">
        <name>Mo-molybdopterin</name>
        <dbReference type="ChEBI" id="CHEBI:71302"/>
    </cofactor>
</comment>
<dbReference type="Proteomes" id="UP000247498">
    <property type="component" value="Unassembled WGS sequence"/>
</dbReference>
<dbReference type="Gene3D" id="3.10.120.10">
    <property type="entry name" value="Cytochrome b5-like heme/steroid binding domain"/>
    <property type="match status" value="1"/>
</dbReference>
<feature type="compositionally biased region" description="Low complexity" evidence="10">
    <location>
        <begin position="101"/>
        <end position="118"/>
    </location>
</feature>
<dbReference type="Pfam" id="PF00175">
    <property type="entry name" value="NAD_binding_1"/>
    <property type="match status" value="1"/>
</dbReference>
<dbReference type="GO" id="GO:0043546">
    <property type="term" value="F:molybdopterin cofactor binding"/>
    <property type="evidence" value="ECO:0007669"/>
    <property type="project" value="TreeGrafter"/>
</dbReference>
<feature type="compositionally biased region" description="Low complexity" evidence="10">
    <location>
        <begin position="75"/>
        <end position="93"/>
    </location>
</feature>
<dbReference type="SUPFAM" id="SSF55856">
    <property type="entry name" value="Cytochrome b5-like heme/steroid binding domain"/>
    <property type="match status" value="1"/>
</dbReference>
<dbReference type="PRINTS" id="PR00363">
    <property type="entry name" value="CYTOCHROMEB5"/>
</dbReference>
<evidence type="ECO:0000256" key="4">
    <source>
        <dbReference type="ARBA" id="ARBA00006253"/>
    </source>
</evidence>
<dbReference type="Gene3D" id="2.60.40.650">
    <property type="match status" value="1"/>
</dbReference>
<dbReference type="GO" id="GO:0006790">
    <property type="term" value="P:sulfur compound metabolic process"/>
    <property type="evidence" value="ECO:0007669"/>
    <property type="project" value="TreeGrafter"/>
</dbReference>
<keyword evidence="7" id="KW-0479">Metal-binding</keyword>
<feature type="compositionally biased region" description="Basic and acidic residues" evidence="10">
    <location>
        <begin position="33"/>
        <end position="61"/>
    </location>
</feature>
<dbReference type="SUPFAM" id="SSF56524">
    <property type="entry name" value="Oxidoreductase molybdopterin-binding domain"/>
    <property type="match status" value="1"/>
</dbReference>
<evidence type="ECO:0000256" key="8">
    <source>
        <dbReference type="ARBA" id="ARBA00023002"/>
    </source>
</evidence>
<evidence type="ECO:0000256" key="9">
    <source>
        <dbReference type="ARBA" id="ARBA00023063"/>
    </source>
</evidence>
<dbReference type="OrthoDB" id="10051395at2759"/>
<evidence type="ECO:0000256" key="1">
    <source>
        <dbReference type="ARBA" id="ARBA00001924"/>
    </source>
</evidence>
<dbReference type="PANTHER" id="PTHR19372">
    <property type="entry name" value="SULFITE REDUCTASE"/>
    <property type="match status" value="1"/>
</dbReference>
<proteinExistence type="inferred from homology"/>
<evidence type="ECO:0000256" key="6">
    <source>
        <dbReference type="ARBA" id="ARBA00022505"/>
    </source>
</evidence>
<evidence type="ECO:0000256" key="7">
    <source>
        <dbReference type="ARBA" id="ARBA00022723"/>
    </source>
</evidence>
<evidence type="ECO:0000256" key="2">
    <source>
        <dbReference type="ARBA" id="ARBA00001971"/>
    </source>
</evidence>
<evidence type="ECO:0000256" key="10">
    <source>
        <dbReference type="SAM" id="MobiDB-lite"/>
    </source>
</evidence>
<feature type="region of interest" description="Disordered" evidence="10">
    <location>
        <begin position="663"/>
        <end position="687"/>
    </location>
</feature>
<organism evidence="13 14">
    <name type="scientific">Raphidocelis subcapitata</name>
    <dbReference type="NCBI Taxonomy" id="307507"/>
    <lineage>
        <taxon>Eukaryota</taxon>
        <taxon>Viridiplantae</taxon>
        <taxon>Chlorophyta</taxon>
        <taxon>core chlorophytes</taxon>
        <taxon>Chlorophyceae</taxon>
        <taxon>CS clade</taxon>
        <taxon>Sphaeropleales</taxon>
        <taxon>Selenastraceae</taxon>
        <taxon>Raphidocelis</taxon>
    </lineage>
</organism>
<dbReference type="Gene3D" id="3.40.50.80">
    <property type="entry name" value="Nucleotide-binding domain of ferredoxin-NADP reductase (FNR) module"/>
    <property type="match status" value="1"/>
</dbReference>
<feature type="region of interest" description="Disordered" evidence="10">
    <location>
        <begin position="1"/>
        <end position="129"/>
    </location>
</feature>
<dbReference type="SUPFAM" id="SSF63380">
    <property type="entry name" value="Riboflavin synthase domain-like"/>
    <property type="match status" value="1"/>
</dbReference>
<dbReference type="PANTHER" id="PTHR19372:SF7">
    <property type="entry name" value="SULFITE OXIDASE, MITOCHONDRIAL"/>
    <property type="match status" value="1"/>
</dbReference>
<feature type="domain" description="Cytochrome b5 heme-binding" evidence="11">
    <location>
        <begin position="571"/>
        <end position="658"/>
    </location>
</feature>
<comment type="cofactor">
    <cofactor evidence="2">
        <name>heme</name>
        <dbReference type="ChEBI" id="CHEBI:30413"/>
    </cofactor>
</comment>
<comment type="caution">
    <text evidence="13">The sequence shown here is derived from an EMBL/GenBank/DDBJ whole genome shotgun (WGS) entry which is preliminary data.</text>
</comment>
<dbReference type="InterPro" id="IPR005066">
    <property type="entry name" value="MoCF_OxRdtse_dimer"/>
</dbReference>
<dbReference type="Pfam" id="PF00173">
    <property type="entry name" value="Cyt-b5"/>
    <property type="match status" value="1"/>
</dbReference>
<dbReference type="AlphaFoldDB" id="A0A2V0PDH0"/>
<dbReference type="InterPro" id="IPR036374">
    <property type="entry name" value="OxRdtase_Mopterin-bd_sf"/>
</dbReference>
<dbReference type="PROSITE" id="PS50255">
    <property type="entry name" value="CYTOCHROME_B5_2"/>
    <property type="match status" value="1"/>
</dbReference>
<dbReference type="InterPro" id="IPR017938">
    <property type="entry name" value="Riboflavin_synthase-like_b-brl"/>
</dbReference>